<accession>A0ABN2DL14</accession>
<protein>
    <recommendedName>
        <fullName evidence="4">Exo-alpha-sialidase</fullName>
    </recommendedName>
</protein>
<evidence type="ECO:0000256" key="1">
    <source>
        <dbReference type="SAM" id="Phobius"/>
    </source>
</evidence>
<evidence type="ECO:0008006" key="4">
    <source>
        <dbReference type="Google" id="ProtNLM"/>
    </source>
</evidence>
<dbReference type="CDD" id="cd15482">
    <property type="entry name" value="Sialidase_non-viral"/>
    <property type="match status" value="1"/>
</dbReference>
<comment type="caution">
    <text evidence="2">The sequence shown here is derived from an EMBL/GenBank/DDBJ whole genome shotgun (WGS) entry which is preliminary data.</text>
</comment>
<name>A0ABN2DL14_9ACTN</name>
<proteinExistence type="predicted"/>
<dbReference type="RefSeq" id="WP_344215385.1">
    <property type="nucleotide sequence ID" value="NZ_BAAAOS010000020.1"/>
</dbReference>
<gene>
    <name evidence="2" type="ORF">GCM10009789_36690</name>
</gene>
<keyword evidence="1" id="KW-1133">Transmembrane helix</keyword>
<keyword evidence="3" id="KW-1185">Reference proteome</keyword>
<evidence type="ECO:0000313" key="3">
    <source>
        <dbReference type="Proteomes" id="UP001500393"/>
    </source>
</evidence>
<dbReference type="Gene3D" id="2.130.10.10">
    <property type="entry name" value="YVTN repeat-like/Quinoprotein amine dehydrogenase"/>
    <property type="match status" value="1"/>
</dbReference>
<keyword evidence="1" id="KW-0812">Transmembrane</keyword>
<feature type="transmembrane region" description="Helical" evidence="1">
    <location>
        <begin position="36"/>
        <end position="54"/>
    </location>
</feature>
<dbReference type="EMBL" id="BAAAOS010000020">
    <property type="protein sequence ID" value="GAA1579601.1"/>
    <property type="molecule type" value="Genomic_DNA"/>
</dbReference>
<dbReference type="InterPro" id="IPR015943">
    <property type="entry name" value="WD40/YVTN_repeat-like_dom_sf"/>
</dbReference>
<reference evidence="2 3" key="1">
    <citation type="journal article" date="2019" name="Int. J. Syst. Evol. Microbiol.">
        <title>The Global Catalogue of Microorganisms (GCM) 10K type strain sequencing project: providing services to taxonomists for standard genome sequencing and annotation.</title>
        <authorList>
            <consortium name="The Broad Institute Genomics Platform"/>
            <consortium name="The Broad Institute Genome Sequencing Center for Infectious Disease"/>
            <person name="Wu L."/>
            <person name="Ma J."/>
        </authorList>
    </citation>
    <scope>NUCLEOTIDE SEQUENCE [LARGE SCALE GENOMIC DNA]</scope>
    <source>
        <strain evidence="2 3">JCM 14969</strain>
    </source>
</reference>
<sequence>MSELKDLAWAVQETIDPLPFEQLERRGVRRRRRRQALVATGAAAAVVLAAAVPWSTRNDTQPPIAPSVPPLVNATDPAGEALVRGTNAEVTSITLATPKRWGATWSNCNSWCTYAAVLRREDEKATTPVGSSYWVTLQVGNEMVALGTPGGERPAEDDPASPKTVMFRLTDEGPRSTALRTVAASTTFDKDEILSDEIIPGRLAVLNPEESTVRPLLVEGLGMAAAAVRDSTGRWWVLGNQGGDAPRADIFWTDDGGKTWEQTLLDPDHPGNSLEVSPGGHTLIATTSTSEEVMLVRMSTDRGATWRKVPSPTWTKGTPAVPFNDQAALLLGAPRANPTNKLYAIYEFRPILLDATPPPLTDLARSDGMIYGPTTDKRIATTLDRGTTWRYFEPR</sequence>
<dbReference type="SUPFAM" id="SSF110296">
    <property type="entry name" value="Oligoxyloglucan reducing end-specific cellobiohydrolase"/>
    <property type="match status" value="1"/>
</dbReference>
<organism evidence="2 3">
    <name type="scientific">Kribbella sancticallisti</name>
    <dbReference type="NCBI Taxonomy" id="460087"/>
    <lineage>
        <taxon>Bacteria</taxon>
        <taxon>Bacillati</taxon>
        <taxon>Actinomycetota</taxon>
        <taxon>Actinomycetes</taxon>
        <taxon>Propionibacteriales</taxon>
        <taxon>Kribbellaceae</taxon>
        <taxon>Kribbella</taxon>
    </lineage>
</organism>
<keyword evidence="1" id="KW-0472">Membrane</keyword>
<evidence type="ECO:0000313" key="2">
    <source>
        <dbReference type="EMBL" id="GAA1579601.1"/>
    </source>
</evidence>
<dbReference type="Proteomes" id="UP001500393">
    <property type="component" value="Unassembled WGS sequence"/>
</dbReference>